<feature type="compositionally biased region" description="Basic and acidic residues" evidence="1">
    <location>
        <begin position="172"/>
        <end position="181"/>
    </location>
</feature>
<protein>
    <submittedName>
        <fullName evidence="2">Uncharacterized protein</fullName>
    </submittedName>
</protein>
<proteinExistence type="predicted"/>
<sequence>MPEHSGAIDYHWNEYPWADSYIRLDEEGGETFNEGGCDMKLAYESQLQEDYKGMKEEHHFLSTVYMPCKEMMDMFGWHTAERGIIRDAQGNIVAINREMPEEPLHALLVLRSKLDVYLEAKNKVLFWCLVGEKQYDNHPHTLIARLTGAAAYRTGEEIDEMQPLRNEPPASPRERVKLEMS</sequence>
<evidence type="ECO:0000313" key="2">
    <source>
        <dbReference type="EMBL" id="PDP59120.1"/>
    </source>
</evidence>
<name>A0A2A6EDN5_PREIN</name>
<gene>
    <name evidence="2" type="ORF">CLI71_09860</name>
</gene>
<accession>A0A2A6EDN5</accession>
<evidence type="ECO:0000256" key="1">
    <source>
        <dbReference type="SAM" id="MobiDB-lite"/>
    </source>
</evidence>
<feature type="region of interest" description="Disordered" evidence="1">
    <location>
        <begin position="157"/>
        <end position="181"/>
    </location>
</feature>
<organism evidence="2 3">
    <name type="scientific">Prevotella intermedia</name>
    <dbReference type="NCBI Taxonomy" id="28131"/>
    <lineage>
        <taxon>Bacteria</taxon>
        <taxon>Pseudomonadati</taxon>
        <taxon>Bacteroidota</taxon>
        <taxon>Bacteroidia</taxon>
        <taxon>Bacteroidales</taxon>
        <taxon>Prevotellaceae</taxon>
        <taxon>Prevotella</taxon>
    </lineage>
</organism>
<reference evidence="2 3" key="1">
    <citation type="submission" date="2017-09" db="EMBL/GenBank/DDBJ databases">
        <title>Phase variable restriction modification systems are present in the genome sequences of periodontal pathogens Prevotella intermedia, Tannerella forsythia and Porphyromonas gingivalis.</title>
        <authorList>
            <person name="Haigh R.D."/>
            <person name="Crawford L."/>
            <person name="Ralph J."/>
            <person name="Wanford J."/>
            <person name="Vartoukian S.R."/>
            <person name="Hijazib K."/>
            <person name="Wade W."/>
            <person name="Oggioni M.R."/>
        </authorList>
    </citation>
    <scope>NUCLEOTIDE SEQUENCE [LARGE SCALE GENOMIC DNA]</scope>
    <source>
        <strain evidence="2 3">WW2834</strain>
    </source>
</reference>
<dbReference type="Proteomes" id="UP000219058">
    <property type="component" value="Unassembled WGS sequence"/>
</dbReference>
<dbReference type="AlphaFoldDB" id="A0A2A6EDN5"/>
<dbReference type="EMBL" id="NSLY01000030">
    <property type="protein sequence ID" value="PDP59120.1"/>
    <property type="molecule type" value="Genomic_DNA"/>
</dbReference>
<evidence type="ECO:0000313" key="3">
    <source>
        <dbReference type="Proteomes" id="UP000219058"/>
    </source>
</evidence>
<comment type="caution">
    <text evidence="2">The sequence shown here is derived from an EMBL/GenBank/DDBJ whole genome shotgun (WGS) entry which is preliminary data.</text>
</comment>